<protein>
    <submittedName>
        <fullName evidence="2">Uncharacterized protein</fullName>
    </submittedName>
</protein>
<feature type="compositionally biased region" description="Basic and acidic residues" evidence="1">
    <location>
        <begin position="207"/>
        <end position="217"/>
    </location>
</feature>
<evidence type="ECO:0000313" key="2">
    <source>
        <dbReference type="EMBL" id="GMH55742.1"/>
    </source>
</evidence>
<dbReference type="AlphaFoldDB" id="A0A9W7DUT8"/>
<sequence>MEAAFLEETKRNKKEIRELKASIASVSQESKGENKIEQLRHKLSSLSSALRKERDNHSRTKNGATIKLTRLREELERVKAENESLQRGRKADRAKRERIGRSTTPRDRRRAGNNASYDRPTSASRSARSGARTPSTGGSSRRVAGGSKREARSRSNSSTRSAPRFDPTEYVREKARKEEERRKRRAWENSPARSVDSRGSRGSARSVDSRRSADSRGSRGSARSAGSRGRRGERAPLSQKSGGGKRAQKKGRERRGGGGGAGLHNENLAPPQIKNFARGRGKKVEEGGENVQGEIKDINKRLQDLQTFINQANGAGGEEAA</sequence>
<keyword evidence="3" id="KW-1185">Reference proteome</keyword>
<proteinExistence type="predicted"/>
<feature type="compositionally biased region" description="Low complexity" evidence="1">
    <location>
        <begin position="218"/>
        <end position="227"/>
    </location>
</feature>
<accession>A0A9W7DUT8</accession>
<feature type="compositionally biased region" description="Low complexity" evidence="1">
    <location>
        <begin position="154"/>
        <end position="164"/>
    </location>
</feature>
<gene>
    <name evidence="2" type="ORF">TrRE_jg2667</name>
</gene>
<comment type="caution">
    <text evidence="2">The sequence shown here is derived from an EMBL/GenBank/DDBJ whole genome shotgun (WGS) entry which is preliminary data.</text>
</comment>
<dbReference type="Proteomes" id="UP001165082">
    <property type="component" value="Unassembled WGS sequence"/>
</dbReference>
<organism evidence="2 3">
    <name type="scientific">Triparma retinervis</name>
    <dbReference type="NCBI Taxonomy" id="2557542"/>
    <lineage>
        <taxon>Eukaryota</taxon>
        <taxon>Sar</taxon>
        <taxon>Stramenopiles</taxon>
        <taxon>Ochrophyta</taxon>
        <taxon>Bolidophyceae</taxon>
        <taxon>Parmales</taxon>
        <taxon>Triparmaceae</taxon>
        <taxon>Triparma</taxon>
    </lineage>
</organism>
<evidence type="ECO:0000313" key="3">
    <source>
        <dbReference type="Proteomes" id="UP001165082"/>
    </source>
</evidence>
<feature type="region of interest" description="Disordered" evidence="1">
    <location>
        <begin position="47"/>
        <end position="292"/>
    </location>
</feature>
<dbReference type="EMBL" id="BRXZ01002155">
    <property type="protein sequence ID" value="GMH55742.1"/>
    <property type="molecule type" value="Genomic_DNA"/>
</dbReference>
<feature type="compositionally biased region" description="Basic and acidic residues" evidence="1">
    <location>
        <begin position="70"/>
        <end position="106"/>
    </location>
</feature>
<feature type="compositionally biased region" description="Low complexity" evidence="1">
    <location>
        <begin position="119"/>
        <end position="136"/>
    </location>
</feature>
<reference evidence="2" key="1">
    <citation type="submission" date="2022-07" db="EMBL/GenBank/DDBJ databases">
        <title>Genome analysis of Parmales, a sister group of diatoms, reveals the evolutionary specialization of diatoms from phago-mixotrophs to photoautotrophs.</title>
        <authorList>
            <person name="Ban H."/>
            <person name="Sato S."/>
            <person name="Yoshikawa S."/>
            <person name="Kazumasa Y."/>
            <person name="Nakamura Y."/>
            <person name="Ichinomiya M."/>
            <person name="Saitoh K."/>
            <person name="Sato N."/>
            <person name="Blanc-Mathieu R."/>
            <person name="Endo H."/>
            <person name="Kuwata A."/>
            <person name="Ogata H."/>
        </authorList>
    </citation>
    <scope>NUCLEOTIDE SEQUENCE</scope>
</reference>
<feature type="compositionally biased region" description="Basic and acidic residues" evidence="1">
    <location>
        <begin position="166"/>
        <end position="181"/>
    </location>
</feature>
<evidence type="ECO:0000256" key="1">
    <source>
        <dbReference type="SAM" id="MobiDB-lite"/>
    </source>
</evidence>
<name>A0A9W7DUT8_9STRA</name>